<feature type="transmembrane region" description="Helical" evidence="4">
    <location>
        <begin position="152"/>
        <end position="171"/>
    </location>
</feature>
<dbReference type="InterPro" id="IPR050482">
    <property type="entry name" value="Sensor_HK_TwoCompSys"/>
</dbReference>
<sequence length="377" mass="40509">MSSTRADLDPRDGPRRWGWVFAAIWMFYLLNPLEAGWSKRDTVAGWVAIVATVLFAAIYLGVFLLLRWRRAGTPFRITPSPALGVVAVAVEIALAVTICLAIGQAGTATAVYIAVLSMISLPSLWGWIVAAAVACTTYAATLLVDGWESDRGILFGTLVAALAIWGISQSISRNIEMLSVREENARLALEDERNRFARDLHDILGHSLTVITVKAELAQKLFDVDPTRARAEVTDLERLSRDALADVRRAVEGYRELTLPGELARARIALEAAEIEADLPNSTDEVPSSLRELFAWTIREGVTNVVRHSGARRCTVTLTASSAEIADDGRGALGAGVEGMPVGGHGLLGLRERAAAVGATVVTTTLNPGFSLKVVKA</sequence>
<dbReference type="OrthoDB" id="5241784at2"/>
<feature type="transmembrane region" description="Helical" evidence="4">
    <location>
        <begin position="110"/>
        <end position="140"/>
    </location>
</feature>
<dbReference type="PANTHER" id="PTHR24421:SF63">
    <property type="entry name" value="SENSOR HISTIDINE KINASE DESK"/>
    <property type="match status" value="1"/>
</dbReference>
<feature type="transmembrane region" description="Helical" evidence="4">
    <location>
        <begin position="80"/>
        <end position="103"/>
    </location>
</feature>
<dbReference type="PANTHER" id="PTHR24421">
    <property type="entry name" value="NITRATE/NITRITE SENSOR PROTEIN NARX-RELATED"/>
    <property type="match status" value="1"/>
</dbReference>
<feature type="transmembrane region" description="Helical" evidence="4">
    <location>
        <begin position="16"/>
        <end position="33"/>
    </location>
</feature>
<dbReference type="Gene3D" id="1.20.5.1930">
    <property type="match status" value="1"/>
</dbReference>
<feature type="domain" description="Signal transduction histidine kinase subgroup 3 dimerisation and phosphoacceptor" evidence="5">
    <location>
        <begin position="192"/>
        <end position="257"/>
    </location>
</feature>
<evidence type="ECO:0000313" key="6">
    <source>
        <dbReference type="EMBL" id="EWT01971.1"/>
    </source>
</evidence>
<reference evidence="6 7" key="1">
    <citation type="submission" date="2013-08" db="EMBL/GenBank/DDBJ databases">
        <title>Intrasporangium oryzae NRRL B-24470.</title>
        <authorList>
            <person name="Liu H."/>
            <person name="Wang G."/>
        </authorList>
    </citation>
    <scope>NUCLEOTIDE SEQUENCE [LARGE SCALE GENOMIC DNA]</scope>
    <source>
        <strain evidence="6 7">NRRL B-24470</strain>
    </source>
</reference>
<dbReference type="eggNOG" id="COG4585">
    <property type="taxonomic scope" value="Bacteria"/>
</dbReference>
<dbReference type="GO" id="GO:0046983">
    <property type="term" value="F:protein dimerization activity"/>
    <property type="evidence" value="ECO:0007669"/>
    <property type="project" value="InterPro"/>
</dbReference>
<dbReference type="GO" id="GO:0016020">
    <property type="term" value="C:membrane"/>
    <property type="evidence" value="ECO:0007669"/>
    <property type="project" value="InterPro"/>
</dbReference>
<name>W9G713_9MICO</name>
<accession>W9G713</accession>
<dbReference type="CDD" id="cd16917">
    <property type="entry name" value="HATPase_UhpB-NarQ-NarX-like"/>
    <property type="match status" value="1"/>
</dbReference>
<keyword evidence="4" id="KW-1133">Transmembrane helix</keyword>
<dbReference type="AlphaFoldDB" id="W9G713"/>
<dbReference type="RefSeq" id="WP_034804365.1">
    <property type="nucleotide sequence ID" value="NZ_AWSA01000015.1"/>
</dbReference>
<dbReference type="InterPro" id="IPR011712">
    <property type="entry name" value="Sig_transdc_His_kin_sub3_dim/P"/>
</dbReference>
<keyword evidence="3" id="KW-0902">Two-component regulatory system</keyword>
<keyword evidence="4" id="KW-0812">Transmembrane</keyword>
<evidence type="ECO:0000256" key="2">
    <source>
        <dbReference type="ARBA" id="ARBA00022777"/>
    </source>
</evidence>
<evidence type="ECO:0000313" key="7">
    <source>
        <dbReference type="Proteomes" id="UP000019489"/>
    </source>
</evidence>
<proteinExistence type="predicted"/>
<keyword evidence="7" id="KW-1185">Reference proteome</keyword>
<gene>
    <name evidence="6" type="ORF">N865_20405</name>
</gene>
<evidence type="ECO:0000256" key="3">
    <source>
        <dbReference type="ARBA" id="ARBA00023012"/>
    </source>
</evidence>
<keyword evidence="4" id="KW-0472">Membrane</keyword>
<organism evidence="6 7">
    <name type="scientific">Intrasporangium oryzae NRRL B-24470</name>
    <dbReference type="NCBI Taxonomy" id="1386089"/>
    <lineage>
        <taxon>Bacteria</taxon>
        <taxon>Bacillati</taxon>
        <taxon>Actinomycetota</taxon>
        <taxon>Actinomycetes</taxon>
        <taxon>Micrococcales</taxon>
        <taxon>Intrasporangiaceae</taxon>
        <taxon>Intrasporangium</taxon>
    </lineage>
</organism>
<dbReference type="GO" id="GO:0000155">
    <property type="term" value="F:phosphorelay sensor kinase activity"/>
    <property type="evidence" value="ECO:0007669"/>
    <property type="project" value="InterPro"/>
</dbReference>
<dbReference type="InterPro" id="IPR036890">
    <property type="entry name" value="HATPase_C_sf"/>
</dbReference>
<dbReference type="Gene3D" id="3.30.565.10">
    <property type="entry name" value="Histidine kinase-like ATPase, C-terminal domain"/>
    <property type="match status" value="1"/>
</dbReference>
<protein>
    <submittedName>
        <fullName evidence="6">Histidine kinase</fullName>
    </submittedName>
</protein>
<evidence type="ECO:0000259" key="5">
    <source>
        <dbReference type="Pfam" id="PF07730"/>
    </source>
</evidence>
<dbReference type="Proteomes" id="UP000019489">
    <property type="component" value="Unassembled WGS sequence"/>
</dbReference>
<feature type="transmembrane region" description="Helical" evidence="4">
    <location>
        <begin position="45"/>
        <end position="68"/>
    </location>
</feature>
<dbReference type="STRING" id="1386089.N865_20405"/>
<dbReference type="EMBL" id="AWSA01000015">
    <property type="protein sequence ID" value="EWT01971.1"/>
    <property type="molecule type" value="Genomic_DNA"/>
</dbReference>
<comment type="caution">
    <text evidence="6">The sequence shown here is derived from an EMBL/GenBank/DDBJ whole genome shotgun (WGS) entry which is preliminary data.</text>
</comment>
<dbReference type="PATRIC" id="fig|1386089.3.peg.1751"/>
<evidence type="ECO:0000256" key="4">
    <source>
        <dbReference type="SAM" id="Phobius"/>
    </source>
</evidence>
<dbReference type="Pfam" id="PF07730">
    <property type="entry name" value="HisKA_3"/>
    <property type="match status" value="1"/>
</dbReference>
<evidence type="ECO:0000256" key="1">
    <source>
        <dbReference type="ARBA" id="ARBA00022679"/>
    </source>
</evidence>
<keyword evidence="2 6" id="KW-0418">Kinase</keyword>
<keyword evidence="1" id="KW-0808">Transferase</keyword>